<evidence type="ECO:0000313" key="3">
    <source>
        <dbReference type="EMBL" id="KXS14430.1"/>
    </source>
</evidence>
<dbReference type="SUPFAM" id="SSF47240">
    <property type="entry name" value="Ferritin-like"/>
    <property type="match status" value="1"/>
</dbReference>
<gene>
    <name evidence="3" type="ORF">M427DRAFT_45050</name>
</gene>
<evidence type="ECO:0000313" key="4">
    <source>
        <dbReference type="Proteomes" id="UP000070544"/>
    </source>
</evidence>
<keyword evidence="2" id="KW-0812">Transmembrane</keyword>
<protein>
    <submittedName>
        <fullName evidence="3">Ribonucleoside-diphosphate reductase subunit M2</fullName>
    </submittedName>
</protein>
<dbReference type="PANTHER" id="PTHR23409:SF18">
    <property type="entry name" value="RIBONUCLEOSIDE-DIPHOSPHATE REDUCTASE SUBUNIT M2"/>
    <property type="match status" value="1"/>
</dbReference>
<dbReference type="OrthoDB" id="10248373at2759"/>
<dbReference type="Gene3D" id="1.10.620.20">
    <property type="entry name" value="Ribonucleotide Reductase, subunit A"/>
    <property type="match status" value="1"/>
</dbReference>
<reference evidence="3 4" key="1">
    <citation type="journal article" date="2015" name="Genome Biol. Evol.">
        <title>Phylogenomic analyses indicate that early fungi evolved digesting cell walls of algal ancestors of land plants.</title>
        <authorList>
            <person name="Chang Y."/>
            <person name="Wang S."/>
            <person name="Sekimoto S."/>
            <person name="Aerts A.L."/>
            <person name="Choi C."/>
            <person name="Clum A."/>
            <person name="LaButti K.M."/>
            <person name="Lindquist E.A."/>
            <person name="Yee Ngan C."/>
            <person name="Ohm R.A."/>
            <person name="Salamov A.A."/>
            <person name="Grigoriev I.V."/>
            <person name="Spatafora J.W."/>
            <person name="Berbee M.L."/>
        </authorList>
    </citation>
    <scope>NUCLEOTIDE SEQUENCE [LARGE SCALE GENOMIC DNA]</scope>
    <source>
        <strain evidence="3 4">JEL478</strain>
    </source>
</reference>
<name>A0A139ACD1_GONPJ</name>
<keyword evidence="4" id="KW-1185">Reference proteome</keyword>
<sequence>MAPGAIREFQISSSAMALSAVHRSCFPSTPLESVPSESSQIEPLLVKSDDNVSLFPIRYPDLYALYKKATASFWRVEEVDLQDDIAQFSNLTEGEQHFIKMVLAFFNFSDIIVIESVVQRIFEDVQIPEARLFLSFQVAIESVHSEMYSMFIDSLVTESDEKLRLFHGLEHFPFLRKKATWARRFIGDDVDFGKRTVGFIIVEGLFFSASFAAIFYLKKRGICKGLAFANKLISADEALHTEFGATLLRHVRNKPSPAWIRDTVRAAVEVEEEFVTGSLPLKLIGMNSDLMVQYVQFVADYLLDMMGCDKFYNVSNPFDFMAMQGMLDKANFFETKAVYRLPQPTVTDRVFTMDEDF</sequence>
<dbReference type="GO" id="GO:0009263">
    <property type="term" value="P:deoxyribonucleotide biosynthetic process"/>
    <property type="evidence" value="ECO:0007669"/>
    <property type="project" value="InterPro"/>
</dbReference>
<proteinExistence type="inferred from homology"/>
<evidence type="ECO:0000256" key="1">
    <source>
        <dbReference type="ARBA" id="ARBA00009303"/>
    </source>
</evidence>
<keyword evidence="2" id="KW-0472">Membrane</keyword>
<dbReference type="GO" id="GO:0016491">
    <property type="term" value="F:oxidoreductase activity"/>
    <property type="evidence" value="ECO:0007669"/>
    <property type="project" value="InterPro"/>
</dbReference>
<dbReference type="OMA" id="NTIPCVA"/>
<dbReference type="EMBL" id="KQ965769">
    <property type="protein sequence ID" value="KXS14430.1"/>
    <property type="molecule type" value="Genomic_DNA"/>
</dbReference>
<organism evidence="3 4">
    <name type="scientific">Gonapodya prolifera (strain JEL478)</name>
    <name type="common">Monoblepharis prolifera</name>
    <dbReference type="NCBI Taxonomy" id="1344416"/>
    <lineage>
        <taxon>Eukaryota</taxon>
        <taxon>Fungi</taxon>
        <taxon>Fungi incertae sedis</taxon>
        <taxon>Chytridiomycota</taxon>
        <taxon>Chytridiomycota incertae sedis</taxon>
        <taxon>Monoblepharidomycetes</taxon>
        <taxon>Monoblepharidales</taxon>
        <taxon>Gonapodyaceae</taxon>
        <taxon>Gonapodya</taxon>
    </lineage>
</organism>
<dbReference type="PANTHER" id="PTHR23409">
    <property type="entry name" value="RIBONUCLEOSIDE-DIPHOSPHATE REDUCTASE SMALL CHAIN"/>
    <property type="match status" value="1"/>
</dbReference>
<dbReference type="CDD" id="cd01049">
    <property type="entry name" value="RNRR2"/>
    <property type="match status" value="1"/>
</dbReference>
<accession>A0A139ACD1</accession>
<dbReference type="STRING" id="1344416.A0A139ACD1"/>
<feature type="transmembrane region" description="Helical" evidence="2">
    <location>
        <begin position="197"/>
        <end position="217"/>
    </location>
</feature>
<dbReference type="InterPro" id="IPR033909">
    <property type="entry name" value="RNR_small"/>
</dbReference>
<keyword evidence="2" id="KW-1133">Transmembrane helix</keyword>
<dbReference type="InterPro" id="IPR000358">
    <property type="entry name" value="RNR_small_fam"/>
</dbReference>
<dbReference type="InterPro" id="IPR012348">
    <property type="entry name" value="RNR-like"/>
</dbReference>
<dbReference type="InterPro" id="IPR009078">
    <property type="entry name" value="Ferritin-like_SF"/>
</dbReference>
<dbReference type="AlphaFoldDB" id="A0A139ACD1"/>
<comment type="similarity">
    <text evidence="1">Belongs to the ribonucleoside diphosphate reductase small chain family.</text>
</comment>
<dbReference type="Proteomes" id="UP000070544">
    <property type="component" value="Unassembled WGS sequence"/>
</dbReference>
<dbReference type="Pfam" id="PF00268">
    <property type="entry name" value="Ribonuc_red_sm"/>
    <property type="match status" value="1"/>
</dbReference>
<evidence type="ECO:0000256" key="2">
    <source>
        <dbReference type="SAM" id="Phobius"/>
    </source>
</evidence>